<gene>
    <name evidence="8" type="ORF">G0Q06_11210</name>
</gene>
<evidence type="ECO:0000256" key="7">
    <source>
        <dbReference type="ARBA" id="ARBA00023016"/>
    </source>
</evidence>
<proteinExistence type="inferred from homology"/>
<dbReference type="GO" id="GO:0004519">
    <property type="term" value="F:endonuclease activity"/>
    <property type="evidence" value="ECO:0007669"/>
    <property type="project" value="UniProtKB-KW"/>
</dbReference>
<evidence type="ECO:0000313" key="8">
    <source>
        <dbReference type="EMBL" id="NDV63022.1"/>
    </source>
</evidence>
<comment type="similarity">
    <text evidence="1">Belongs to the HicA mRNA interferase family.</text>
</comment>
<evidence type="ECO:0000256" key="3">
    <source>
        <dbReference type="ARBA" id="ARBA00022722"/>
    </source>
</evidence>
<evidence type="ECO:0000256" key="6">
    <source>
        <dbReference type="ARBA" id="ARBA00022884"/>
    </source>
</evidence>
<evidence type="ECO:0000313" key="9">
    <source>
        <dbReference type="Proteomes" id="UP000478417"/>
    </source>
</evidence>
<evidence type="ECO:0000256" key="2">
    <source>
        <dbReference type="ARBA" id="ARBA00022649"/>
    </source>
</evidence>
<accession>A0A6B2M401</accession>
<keyword evidence="2" id="KW-1277">Toxin-antitoxin system</keyword>
<evidence type="ECO:0000256" key="4">
    <source>
        <dbReference type="ARBA" id="ARBA00022759"/>
    </source>
</evidence>
<dbReference type="EMBL" id="JAAGNX010000003">
    <property type="protein sequence ID" value="NDV63022.1"/>
    <property type="molecule type" value="Genomic_DNA"/>
</dbReference>
<keyword evidence="7" id="KW-0346">Stress response</keyword>
<dbReference type="Proteomes" id="UP000478417">
    <property type="component" value="Unassembled WGS sequence"/>
</dbReference>
<keyword evidence="9" id="KW-1185">Reference proteome</keyword>
<dbReference type="InterPro" id="IPR038570">
    <property type="entry name" value="HicA_sf"/>
</dbReference>
<dbReference type="AlphaFoldDB" id="A0A6B2M401"/>
<dbReference type="RefSeq" id="WP_163965946.1">
    <property type="nucleotide sequence ID" value="NZ_JAAGNX010000003.1"/>
</dbReference>
<dbReference type="InterPro" id="IPR012933">
    <property type="entry name" value="HicA_mRNA_interferase"/>
</dbReference>
<dbReference type="Pfam" id="PF07927">
    <property type="entry name" value="HicA_toxin"/>
    <property type="match status" value="1"/>
</dbReference>
<keyword evidence="3" id="KW-0540">Nuclease</keyword>
<protein>
    <submittedName>
        <fullName evidence="8">Type II toxin-antitoxin system HicA family toxin</fullName>
    </submittedName>
</protein>
<name>A0A6B2M401_9BACT</name>
<dbReference type="SUPFAM" id="SSF54786">
    <property type="entry name" value="YcfA/nrd intein domain"/>
    <property type="match status" value="1"/>
</dbReference>
<dbReference type="GO" id="GO:0003729">
    <property type="term" value="F:mRNA binding"/>
    <property type="evidence" value="ECO:0007669"/>
    <property type="project" value="InterPro"/>
</dbReference>
<evidence type="ECO:0000256" key="1">
    <source>
        <dbReference type="ARBA" id="ARBA00006620"/>
    </source>
</evidence>
<organism evidence="8 9">
    <name type="scientific">Oceanipulchritudo coccoides</name>
    <dbReference type="NCBI Taxonomy" id="2706888"/>
    <lineage>
        <taxon>Bacteria</taxon>
        <taxon>Pseudomonadati</taxon>
        <taxon>Verrucomicrobiota</taxon>
        <taxon>Opitutia</taxon>
        <taxon>Puniceicoccales</taxon>
        <taxon>Oceanipulchritudinaceae</taxon>
        <taxon>Oceanipulchritudo</taxon>
    </lineage>
</organism>
<evidence type="ECO:0000256" key="5">
    <source>
        <dbReference type="ARBA" id="ARBA00022801"/>
    </source>
</evidence>
<keyword evidence="5" id="KW-0378">Hydrolase</keyword>
<keyword evidence="4" id="KW-0255">Endonuclease</keyword>
<keyword evidence="6" id="KW-0694">RNA-binding</keyword>
<sequence length="80" mass="9150">MRLPRDIDGEKLARCLKALGYRITRQRGSHMRLTTQTGGKHHEVIPKHKPLKPGTLDGILKSIACHHGMKRDELLKYLDL</sequence>
<dbReference type="GO" id="GO:0016787">
    <property type="term" value="F:hydrolase activity"/>
    <property type="evidence" value="ECO:0007669"/>
    <property type="project" value="UniProtKB-KW"/>
</dbReference>
<reference evidence="8 9" key="1">
    <citation type="submission" date="2020-02" db="EMBL/GenBank/DDBJ databases">
        <title>Albibacoteraceae fam. nov., the first described family within the subdivision 4 Verrucomicrobia.</title>
        <authorList>
            <person name="Xi F."/>
        </authorList>
    </citation>
    <scope>NUCLEOTIDE SEQUENCE [LARGE SCALE GENOMIC DNA]</scope>
    <source>
        <strain evidence="8 9">CK1056</strain>
    </source>
</reference>
<comment type="caution">
    <text evidence="8">The sequence shown here is derived from an EMBL/GenBank/DDBJ whole genome shotgun (WGS) entry which is preliminary data.</text>
</comment>
<dbReference type="Gene3D" id="3.30.920.30">
    <property type="entry name" value="Hypothetical protein"/>
    <property type="match status" value="1"/>
</dbReference>